<reference evidence="2" key="1">
    <citation type="submission" date="2022-04" db="EMBL/GenBank/DDBJ databases">
        <title>Mucilaginibacter sp. RS28 isolated from freshwater.</title>
        <authorList>
            <person name="Ko S.-R."/>
        </authorList>
    </citation>
    <scope>NUCLEOTIDE SEQUENCE</scope>
    <source>
        <strain evidence="2">RS28</strain>
    </source>
</reference>
<keyword evidence="1" id="KW-0812">Transmembrane</keyword>
<keyword evidence="1" id="KW-0472">Membrane</keyword>
<evidence type="ECO:0000313" key="2">
    <source>
        <dbReference type="EMBL" id="MCJ8210358.1"/>
    </source>
</evidence>
<feature type="transmembrane region" description="Helical" evidence="1">
    <location>
        <begin position="30"/>
        <end position="48"/>
    </location>
</feature>
<dbReference type="EMBL" id="JALJEJ010000004">
    <property type="protein sequence ID" value="MCJ8210358.1"/>
    <property type="molecule type" value="Genomic_DNA"/>
</dbReference>
<protein>
    <submittedName>
        <fullName evidence="2">Uncharacterized protein</fullName>
    </submittedName>
</protein>
<proteinExistence type="predicted"/>
<dbReference type="RefSeq" id="WP_245130194.1">
    <property type="nucleotide sequence ID" value="NZ_JALJEJ010000004.1"/>
</dbReference>
<organism evidence="2 3">
    <name type="scientific">Mucilaginibacter straminoryzae</name>
    <dbReference type="NCBI Taxonomy" id="2932774"/>
    <lineage>
        <taxon>Bacteria</taxon>
        <taxon>Pseudomonadati</taxon>
        <taxon>Bacteroidota</taxon>
        <taxon>Sphingobacteriia</taxon>
        <taxon>Sphingobacteriales</taxon>
        <taxon>Sphingobacteriaceae</taxon>
        <taxon>Mucilaginibacter</taxon>
    </lineage>
</organism>
<keyword evidence="1" id="KW-1133">Transmembrane helix</keyword>
<dbReference type="AlphaFoldDB" id="A0A9X1X654"/>
<evidence type="ECO:0000256" key="1">
    <source>
        <dbReference type="SAM" id="Phobius"/>
    </source>
</evidence>
<name>A0A9X1X654_9SPHI</name>
<feature type="transmembrane region" description="Helical" evidence="1">
    <location>
        <begin position="6"/>
        <end position="23"/>
    </location>
</feature>
<accession>A0A9X1X654</accession>
<evidence type="ECO:0000313" key="3">
    <source>
        <dbReference type="Proteomes" id="UP001139450"/>
    </source>
</evidence>
<sequence length="52" mass="6003">MVKPAVPYFIAIALNLLLIRWSHRSNADKISRGIMVSTFLFMILLFLIKVKI</sequence>
<gene>
    <name evidence="2" type="ORF">MUY27_11620</name>
</gene>
<keyword evidence="3" id="KW-1185">Reference proteome</keyword>
<comment type="caution">
    <text evidence="2">The sequence shown here is derived from an EMBL/GenBank/DDBJ whole genome shotgun (WGS) entry which is preliminary data.</text>
</comment>
<dbReference type="Proteomes" id="UP001139450">
    <property type="component" value="Unassembled WGS sequence"/>
</dbReference>